<accession>C1G4X2</accession>
<dbReference type="VEuPathDB" id="FungiDB:PADG_01988"/>
<dbReference type="GeneID" id="22581550"/>
<dbReference type="eggNOG" id="ENOG502QVGS">
    <property type="taxonomic scope" value="Eukaryota"/>
</dbReference>
<keyword evidence="4" id="KW-1185">Reference proteome</keyword>
<feature type="signal peptide" evidence="2">
    <location>
        <begin position="1"/>
        <end position="21"/>
    </location>
</feature>
<dbReference type="OMA" id="PEMGCIN"/>
<protein>
    <recommendedName>
        <fullName evidence="5">Extracellular membrane protein CFEM domain-containing protein</fullName>
    </recommendedName>
</protein>
<feature type="chain" id="PRO_5002909729" description="Extracellular membrane protein CFEM domain-containing protein" evidence="2">
    <location>
        <begin position="22"/>
        <end position="354"/>
    </location>
</feature>
<sequence>MRKQCLILYLLFAYNTSSIVAISLDQIQPIAFFTQTCTKVYTSDMKYCTNSDFTDKGSCSQACIAELEALSRSLNIACIGSRALAESLIGLFFQSLGVQTLCPNAVIRDGGGSGVGEERTSQDPGPTDTQLLPSSETRTPQPTPTETETGEVSSRTTRPPSVTTSAATRVTSIRSTSITTIMTSILSTTTSVPAPPTPTTPESSSSSSSSTTTTTTTTATATATRTRAPTKDPFGGFGNAFDIIAPNKATPTLRSSRSWNMAIGNLARPREVETSLEGNIRRRVPNNSEEGKGGQEIESLLGVASILASPEMGCINTGMSNSQKRIDITAFMSSDLRALGSGIFNSSQFMDVVM</sequence>
<dbReference type="EMBL" id="KN275958">
    <property type="protein sequence ID" value="EEH45838.2"/>
    <property type="molecule type" value="Genomic_DNA"/>
</dbReference>
<feature type="region of interest" description="Disordered" evidence="1">
    <location>
        <begin position="186"/>
        <end position="234"/>
    </location>
</feature>
<dbReference type="KEGG" id="pbn:PADG_01988"/>
<evidence type="ECO:0000256" key="1">
    <source>
        <dbReference type="SAM" id="MobiDB-lite"/>
    </source>
</evidence>
<dbReference type="AlphaFoldDB" id="C1G4X2"/>
<dbReference type="HOGENOM" id="CLU_067157_0_0_1"/>
<dbReference type="OrthoDB" id="5427833at2759"/>
<dbReference type="RefSeq" id="XP_010757150.1">
    <property type="nucleotide sequence ID" value="XM_010758848.1"/>
</dbReference>
<dbReference type="InParanoid" id="C1G4X2"/>
<feature type="region of interest" description="Disordered" evidence="1">
    <location>
        <begin position="112"/>
        <end position="174"/>
    </location>
</feature>
<proteinExistence type="predicted"/>
<evidence type="ECO:0000256" key="2">
    <source>
        <dbReference type="SAM" id="SignalP"/>
    </source>
</evidence>
<evidence type="ECO:0000313" key="4">
    <source>
        <dbReference type="Proteomes" id="UP000001628"/>
    </source>
</evidence>
<reference evidence="3 4" key="1">
    <citation type="journal article" date="2011" name="PLoS Genet.">
        <title>Comparative genomic analysis of human fungal pathogens causing paracoccidioidomycosis.</title>
        <authorList>
            <person name="Desjardins C.A."/>
            <person name="Champion M.D."/>
            <person name="Holder J.W."/>
            <person name="Muszewska A."/>
            <person name="Goldberg J."/>
            <person name="Bailao A.M."/>
            <person name="Brigido M.M."/>
            <person name="Ferreira M.E."/>
            <person name="Garcia A.M."/>
            <person name="Grynberg M."/>
            <person name="Gujja S."/>
            <person name="Heiman D.I."/>
            <person name="Henn M.R."/>
            <person name="Kodira C.D."/>
            <person name="Leon-Narvaez H."/>
            <person name="Longo L.V."/>
            <person name="Ma L.J."/>
            <person name="Malavazi I."/>
            <person name="Matsuo A.L."/>
            <person name="Morais F.V."/>
            <person name="Pereira M."/>
            <person name="Rodriguez-Brito S."/>
            <person name="Sakthikumar S."/>
            <person name="Salem-Izacc S.M."/>
            <person name="Sykes S.M."/>
            <person name="Teixeira M.M."/>
            <person name="Vallejo M.C."/>
            <person name="Walter M.E."/>
            <person name="Yandava C."/>
            <person name="Young S."/>
            <person name="Zeng Q."/>
            <person name="Zucker J."/>
            <person name="Felipe M.S."/>
            <person name="Goldman G.H."/>
            <person name="Haas B.J."/>
            <person name="McEwen J.G."/>
            <person name="Nino-Vega G."/>
            <person name="Puccia R."/>
            <person name="San-Blas G."/>
            <person name="Soares C.M."/>
            <person name="Birren B.W."/>
            <person name="Cuomo C.A."/>
        </authorList>
    </citation>
    <scope>NUCLEOTIDE SEQUENCE [LARGE SCALE GENOMIC DNA]</scope>
    <source>
        <strain evidence="3 4">Pb18</strain>
    </source>
</reference>
<feature type="compositionally biased region" description="Low complexity" evidence="1">
    <location>
        <begin position="133"/>
        <end position="174"/>
    </location>
</feature>
<evidence type="ECO:0000313" key="3">
    <source>
        <dbReference type="EMBL" id="EEH45838.2"/>
    </source>
</evidence>
<feature type="compositionally biased region" description="Low complexity" evidence="1">
    <location>
        <begin position="200"/>
        <end position="227"/>
    </location>
</feature>
<name>C1G4X2_PARBD</name>
<dbReference type="Proteomes" id="UP000001628">
    <property type="component" value="Unassembled WGS sequence"/>
</dbReference>
<evidence type="ECO:0008006" key="5">
    <source>
        <dbReference type="Google" id="ProtNLM"/>
    </source>
</evidence>
<keyword evidence="2" id="KW-0732">Signal</keyword>
<organism evidence="3 4">
    <name type="scientific">Paracoccidioides brasiliensis (strain Pb18)</name>
    <dbReference type="NCBI Taxonomy" id="502780"/>
    <lineage>
        <taxon>Eukaryota</taxon>
        <taxon>Fungi</taxon>
        <taxon>Dikarya</taxon>
        <taxon>Ascomycota</taxon>
        <taxon>Pezizomycotina</taxon>
        <taxon>Eurotiomycetes</taxon>
        <taxon>Eurotiomycetidae</taxon>
        <taxon>Onygenales</taxon>
        <taxon>Ajellomycetaceae</taxon>
        <taxon>Paracoccidioides</taxon>
    </lineage>
</organism>
<feature type="compositionally biased region" description="Polar residues" evidence="1">
    <location>
        <begin position="122"/>
        <end position="132"/>
    </location>
</feature>
<gene>
    <name evidence="3" type="ORF">PADG_01988</name>
</gene>